<dbReference type="GeneID" id="120284169"/>
<accession>A0AB40D6V6</accession>
<dbReference type="AlphaFoldDB" id="A0AB40D6V6"/>
<evidence type="ECO:0000313" key="2">
    <source>
        <dbReference type="Proteomes" id="UP001515500"/>
    </source>
</evidence>
<dbReference type="Proteomes" id="UP001515500">
    <property type="component" value="Chromosome 19"/>
</dbReference>
<proteinExistence type="predicted"/>
<dbReference type="RefSeq" id="XP_039146896.1">
    <property type="nucleotide sequence ID" value="XM_039290962.1"/>
</dbReference>
<gene>
    <name evidence="3" type="primary">LOC120284169</name>
</gene>
<feature type="domain" description="Retrovirus-related Pol polyprotein from transposon TNT 1-94-like beta-barrel" evidence="1">
    <location>
        <begin position="225"/>
        <end position="301"/>
    </location>
</feature>
<dbReference type="Pfam" id="PF14223">
    <property type="entry name" value="Retrotran_gag_2"/>
    <property type="match status" value="1"/>
</dbReference>
<keyword evidence="2" id="KW-1185">Reference proteome</keyword>
<dbReference type="PANTHER" id="PTHR35317:SF35">
    <property type="entry name" value="DUF4219 DOMAIN-CONTAINING PROTEIN"/>
    <property type="match status" value="1"/>
</dbReference>
<dbReference type="InterPro" id="IPR054722">
    <property type="entry name" value="PolX-like_BBD"/>
</dbReference>
<evidence type="ECO:0000259" key="1">
    <source>
        <dbReference type="Pfam" id="PF22936"/>
    </source>
</evidence>
<sequence length="302" mass="33295">MEGSNSKLGTGQASVPLFKAEPYGIWSLLENGTCSSEDETQENALMEKDARALHFIQQALDEKTITRISEAQTAKEAWDLLKMEHQGSTKIVAIRQLGDTLTDQTVVGRVLRSLTPRFHHVVSSIIEAQDLTTLTVEQLGGSLHAHEARLNLYEDNNVEEKAFEAKVTTDNHAQAQFTRQGNHGHGRGPFRGREEAAANIVEEVDEGMLFMAGNVTNTEEYAIRMLDSGCSNHMKGTRALFQDLDLSLRQTVQLGDNKELEVVGIGTVALPSSKGETKLLKDVQYVPQLAHNFLSIGQLLQT</sequence>
<dbReference type="PANTHER" id="PTHR35317">
    <property type="entry name" value="OS04G0629600 PROTEIN"/>
    <property type="match status" value="1"/>
</dbReference>
<name>A0AB40D6V6_DIOCR</name>
<evidence type="ECO:0000313" key="3">
    <source>
        <dbReference type="RefSeq" id="XP_039146896.1"/>
    </source>
</evidence>
<protein>
    <submittedName>
        <fullName evidence="3">Uncharacterized protein LOC120284169</fullName>
    </submittedName>
</protein>
<organism evidence="2 3">
    <name type="scientific">Dioscorea cayennensis subsp. rotundata</name>
    <name type="common">White Guinea yam</name>
    <name type="synonym">Dioscorea rotundata</name>
    <dbReference type="NCBI Taxonomy" id="55577"/>
    <lineage>
        <taxon>Eukaryota</taxon>
        <taxon>Viridiplantae</taxon>
        <taxon>Streptophyta</taxon>
        <taxon>Embryophyta</taxon>
        <taxon>Tracheophyta</taxon>
        <taxon>Spermatophyta</taxon>
        <taxon>Magnoliopsida</taxon>
        <taxon>Liliopsida</taxon>
        <taxon>Dioscoreales</taxon>
        <taxon>Dioscoreaceae</taxon>
        <taxon>Dioscorea</taxon>
    </lineage>
</organism>
<dbReference type="Pfam" id="PF22936">
    <property type="entry name" value="Pol_BBD"/>
    <property type="match status" value="1"/>
</dbReference>
<reference evidence="3" key="1">
    <citation type="submission" date="2025-08" db="UniProtKB">
        <authorList>
            <consortium name="RefSeq"/>
        </authorList>
    </citation>
    <scope>IDENTIFICATION</scope>
</reference>